<reference evidence="1 2" key="1">
    <citation type="submission" date="2015-09" db="EMBL/GenBank/DDBJ databases">
        <title>Host preference determinants of Valsa canker pathogens revealed by comparative genomics.</title>
        <authorList>
            <person name="Yin Z."/>
            <person name="Huang L."/>
        </authorList>
    </citation>
    <scope>NUCLEOTIDE SEQUENCE [LARGE SCALE GENOMIC DNA]</scope>
    <source>
        <strain evidence="1 2">03-1</strain>
    </source>
</reference>
<comment type="caution">
    <text evidence="1">The sequence shown here is derived from an EMBL/GenBank/DDBJ whole genome shotgun (WGS) entry which is preliminary data.</text>
</comment>
<accession>A0A423WCX5</accession>
<organism evidence="1 2">
    <name type="scientific">Cytospora schulzeri</name>
    <dbReference type="NCBI Taxonomy" id="448051"/>
    <lineage>
        <taxon>Eukaryota</taxon>
        <taxon>Fungi</taxon>
        <taxon>Dikarya</taxon>
        <taxon>Ascomycota</taxon>
        <taxon>Pezizomycotina</taxon>
        <taxon>Sordariomycetes</taxon>
        <taxon>Sordariomycetidae</taxon>
        <taxon>Diaporthales</taxon>
        <taxon>Cytosporaceae</taxon>
        <taxon>Cytospora</taxon>
    </lineage>
</organism>
<protein>
    <submittedName>
        <fullName evidence="1">Uncharacterized protein</fullName>
    </submittedName>
</protein>
<evidence type="ECO:0000313" key="2">
    <source>
        <dbReference type="Proteomes" id="UP000283895"/>
    </source>
</evidence>
<dbReference type="STRING" id="356882.A0A423WCX5"/>
<sequence length="119" mass="13188">MAIQVKTPDFPIHHVNVMITADRLNSFWKYCNDDGVEDTAANATVINNTLFLYSFDPVGRETGSDLDKSGSHVLGDSSWSRYCPNSFLHHCLFCYRFGSLNIFMAGSVAASVKDDTAQT</sequence>
<proteinExistence type="predicted"/>
<keyword evidence="2" id="KW-1185">Reference proteome</keyword>
<dbReference type="EMBL" id="LKEA01000019">
    <property type="protein sequence ID" value="ROW01256.1"/>
    <property type="molecule type" value="Genomic_DNA"/>
</dbReference>
<evidence type="ECO:0000313" key="1">
    <source>
        <dbReference type="EMBL" id="ROW01256.1"/>
    </source>
</evidence>
<dbReference type="Proteomes" id="UP000283895">
    <property type="component" value="Unassembled WGS sequence"/>
</dbReference>
<dbReference type="OrthoDB" id="420564at2759"/>
<gene>
    <name evidence="1" type="ORF">VMCG_05956</name>
</gene>
<name>A0A423WCX5_9PEZI</name>
<dbReference type="AlphaFoldDB" id="A0A423WCX5"/>